<feature type="domain" description="TonB-dependent receptor-like beta-barrel" evidence="6">
    <location>
        <begin position="463"/>
        <end position="1007"/>
    </location>
</feature>
<sequence length="1040" mass="113585">MTKMALAVRIAALSSTALIPSALAQQAEPVPVEETTEEEVVVTGIRSSLEDALDIRRKADVILDGISADDIGSTPDLNLGEALQRIPGVQINRSADRRDASISVRGLPSQYTKTTVMGQSIATPTFGTRGNGNPFGIFDAAIFSGADVIKSFTAEIPAGGLASNVDLRLRSALSRKEGLVARAELQYEETTEDANPGYFLSAVKRITPSFGVYATGSYSKQSFRRDTIRVNSYTSFSAARRAQLAADDPAFDIPATDANGVANDIVFPSEIRQISQTNEGYRLSAGAGMEWEISDALKVRVDGIYTRRDLSDANLDLLIAFPQDATGVVTPLSAPVSLGQFDRGSNGSVENVYVVNQIAASDFAIPIGNRNFPSVDQSWAIYPQINFRNDDWAVDFVGTWSKALGDRREFLYEQRIQPNSGRVDANGDGIDDNGNGAYAIINTGLGNYRDFLFDLTVPNALLDVGNGTYTVSAGNAIQARNSIRPQNVVFTASGNGVRVKRDMLAADFKVERFLDFGPFTSVKIGGYYSRETADQTLQENANLGTQLNNLSNNIFKLNDAVTSGGTFFGGGAPGAEFANFYSLDIRNVEAAIYPVLGTIPPGVNFAPNAAQLAAFFPELTPAARSRITYANILALAPRNSLTGFVQRFPLNRVQGQNFNSDRDNLELFAMTRFDLEKWQGIPLRGNVGMRYVRSNLSGITRDQALDFYTALGFTEADFRPGYFLPPEPATGKYSAWLPSANLIYEITPNLVARAAYYETFEAFDLVEFSPAPTRILEDVDPDAGDTVNSVRIDVNRFGLQPRSSRAFDLGISWYNRPGSVIALGYFNKRVTNDILTLNNFCPAGQNFTIEGQTFGPLFIDGAGRCRIDQGQPIETANQRIVINQIVNNPDAITVNGLEFQIQQRFDFLPGFLANTGGVFNYTRVRSGGANGTKLYNVANDTYNIIGYYEDRTVQLRVAYNHASDIELAGGSTFTGSASRVRPRGQLDFSGALKPSKWLEFRLEVYNITNSRREEYEGDPRLNRVADFDGRTGSVSVTVKF</sequence>
<dbReference type="PANTHER" id="PTHR40980:SF3">
    <property type="entry name" value="TONB-DEPENDENT RECEPTOR-LIKE BETA-BARREL DOMAIN-CONTAINING PROTEIN"/>
    <property type="match status" value="1"/>
</dbReference>
<dbReference type="EMBL" id="CP042239">
    <property type="protein sequence ID" value="QDX25144.1"/>
    <property type="molecule type" value="Genomic_DNA"/>
</dbReference>
<evidence type="ECO:0000313" key="8">
    <source>
        <dbReference type="EMBL" id="QDX25144.1"/>
    </source>
</evidence>
<dbReference type="InterPro" id="IPR000531">
    <property type="entry name" value="Beta-barrel_TonB"/>
</dbReference>
<name>A0A518RCJ6_9SPHN</name>
<dbReference type="InterPro" id="IPR036942">
    <property type="entry name" value="Beta-barrel_TonB_sf"/>
</dbReference>
<comment type="similarity">
    <text evidence="4">Belongs to the TonB-dependent receptor family.</text>
</comment>
<organism evidence="8 9">
    <name type="scientific">Sphingomonas suaedae</name>
    <dbReference type="NCBI Taxonomy" id="2599297"/>
    <lineage>
        <taxon>Bacteria</taxon>
        <taxon>Pseudomonadati</taxon>
        <taxon>Pseudomonadota</taxon>
        <taxon>Alphaproteobacteria</taxon>
        <taxon>Sphingomonadales</taxon>
        <taxon>Sphingomonadaceae</taxon>
        <taxon>Sphingomonas</taxon>
    </lineage>
</organism>
<reference evidence="8 9" key="1">
    <citation type="submission" date="2019-07" db="EMBL/GenBank/DDBJ databases">
        <title>Sphingomonas alkalisoli sp. nov., isolated from rhizosphere soil of Suaedae salsa.</title>
        <authorList>
            <person name="Zhang H."/>
            <person name="Xu L."/>
            <person name="Zhang J.-X."/>
            <person name="Sun J.-Q."/>
        </authorList>
    </citation>
    <scope>NUCLEOTIDE SEQUENCE [LARGE SCALE GENOMIC DNA]</scope>
    <source>
        <strain evidence="8 9">XS-10</strain>
    </source>
</reference>
<keyword evidence="2 4" id="KW-0472">Membrane</keyword>
<dbReference type="PANTHER" id="PTHR40980">
    <property type="entry name" value="PLUG DOMAIN-CONTAINING PROTEIN"/>
    <property type="match status" value="1"/>
</dbReference>
<dbReference type="Gene3D" id="2.170.130.10">
    <property type="entry name" value="TonB-dependent receptor, plug domain"/>
    <property type="match status" value="1"/>
</dbReference>
<feature type="domain" description="TonB-dependent receptor plug" evidence="7">
    <location>
        <begin position="63"/>
        <end position="158"/>
    </location>
</feature>
<dbReference type="AlphaFoldDB" id="A0A518RCJ6"/>
<feature type="chain" id="PRO_5022072170" evidence="5">
    <location>
        <begin position="25"/>
        <end position="1040"/>
    </location>
</feature>
<comment type="subcellular location">
    <subcellularLocation>
        <location evidence="1 4">Cell outer membrane</location>
    </subcellularLocation>
</comment>
<evidence type="ECO:0000256" key="4">
    <source>
        <dbReference type="RuleBase" id="RU003357"/>
    </source>
</evidence>
<gene>
    <name evidence="8" type="ORF">FPZ54_03295</name>
</gene>
<dbReference type="Gene3D" id="2.40.170.20">
    <property type="entry name" value="TonB-dependent receptor, beta-barrel domain"/>
    <property type="match status" value="1"/>
</dbReference>
<keyword evidence="4" id="KW-0798">TonB box</keyword>
<evidence type="ECO:0000256" key="1">
    <source>
        <dbReference type="ARBA" id="ARBA00004442"/>
    </source>
</evidence>
<dbReference type="OrthoDB" id="8728606at2"/>
<dbReference type="RefSeq" id="WP_145844953.1">
    <property type="nucleotide sequence ID" value="NZ_CP042239.1"/>
</dbReference>
<evidence type="ECO:0000313" key="9">
    <source>
        <dbReference type="Proteomes" id="UP000318055"/>
    </source>
</evidence>
<keyword evidence="3" id="KW-0998">Cell outer membrane</keyword>
<dbReference type="KEGG" id="ssua:FPZ54_03295"/>
<dbReference type="InterPro" id="IPR037066">
    <property type="entry name" value="Plug_dom_sf"/>
</dbReference>
<proteinExistence type="inferred from homology"/>
<keyword evidence="8" id="KW-0675">Receptor</keyword>
<dbReference type="SUPFAM" id="SSF56935">
    <property type="entry name" value="Porins"/>
    <property type="match status" value="1"/>
</dbReference>
<dbReference type="InterPro" id="IPR012910">
    <property type="entry name" value="Plug_dom"/>
</dbReference>
<evidence type="ECO:0000259" key="6">
    <source>
        <dbReference type="Pfam" id="PF00593"/>
    </source>
</evidence>
<evidence type="ECO:0000259" key="7">
    <source>
        <dbReference type="Pfam" id="PF07715"/>
    </source>
</evidence>
<protein>
    <submittedName>
        <fullName evidence="8">TonB-dependent receptor</fullName>
    </submittedName>
</protein>
<evidence type="ECO:0000256" key="3">
    <source>
        <dbReference type="ARBA" id="ARBA00023237"/>
    </source>
</evidence>
<dbReference type="Pfam" id="PF07715">
    <property type="entry name" value="Plug"/>
    <property type="match status" value="1"/>
</dbReference>
<evidence type="ECO:0000256" key="2">
    <source>
        <dbReference type="ARBA" id="ARBA00023136"/>
    </source>
</evidence>
<dbReference type="NCBIfam" id="TIGR01782">
    <property type="entry name" value="TonB-Xanth-Caul"/>
    <property type="match status" value="1"/>
</dbReference>
<dbReference type="GO" id="GO:0009279">
    <property type="term" value="C:cell outer membrane"/>
    <property type="evidence" value="ECO:0007669"/>
    <property type="project" value="UniProtKB-SubCell"/>
</dbReference>
<accession>A0A518RCJ6</accession>
<dbReference type="Proteomes" id="UP000318055">
    <property type="component" value="Chromosome"/>
</dbReference>
<keyword evidence="5" id="KW-0732">Signal</keyword>
<dbReference type="InterPro" id="IPR010104">
    <property type="entry name" value="TonB_rcpt_bac"/>
</dbReference>
<evidence type="ECO:0000256" key="5">
    <source>
        <dbReference type="SAM" id="SignalP"/>
    </source>
</evidence>
<feature type="signal peptide" evidence="5">
    <location>
        <begin position="1"/>
        <end position="24"/>
    </location>
</feature>
<keyword evidence="9" id="KW-1185">Reference proteome</keyword>
<dbReference type="Pfam" id="PF00593">
    <property type="entry name" value="TonB_dep_Rec_b-barrel"/>
    <property type="match status" value="1"/>
</dbReference>